<protein>
    <recommendedName>
        <fullName evidence="4">Multifunctional methyltransferase subunit TRM112-like protein</fullName>
    </recommendedName>
</protein>
<dbReference type="CDD" id="cd21089">
    <property type="entry name" value="Trm112-like"/>
    <property type="match status" value="1"/>
</dbReference>
<dbReference type="GO" id="GO:0070476">
    <property type="term" value="P:rRNA (guanine-N7)-methylation"/>
    <property type="evidence" value="ECO:0007669"/>
    <property type="project" value="TreeGrafter"/>
</dbReference>
<evidence type="ECO:0000256" key="1">
    <source>
        <dbReference type="ARBA" id="ARBA00007980"/>
    </source>
</evidence>
<comment type="subunit">
    <text evidence="2">Interacts with TRM9.</text>
</comment>
<dbReference type="FunFam" id="2.20.25.10:FF:000018">
    <property type="entry name" value="Multifunctional methyltransferase subunit TRM112-like B"/>
    <property type="match status" value="1"/>
</dbReference>
<dbReference type="EMBL" id="HBEA01018471">
    <property type="protein sequence ID" value="CAD8264534.1"/>
    <property type="molecule type" value="Transcribed_RNA"/>
</dbReference>
<dbReference type="SUPFAM" id="SSF158997">
    <property type="entry name" value="Trm112p-like"/>
    <property type="match status" value="1"/>
</dbReference>
<dbReference type="InterPro" id="IPR039127">
    <property type="entry name" value="Trm112"/>
</dbReference>
<sequence length="125" mass="14067">MRLITHNLLKSTVRGVSDGYPLAIEAAEVEVVEAEFNPEFIENVLDKLEWTVLVEAARTLGVTDLPEELSDEDRGNPEVLQRIHHALLEIHVMTGELICPSTGRRFQITKGIPNMLLHEDEVVED</sequence>
<evidence type="ECO:0000313" key="3">
    <source>
        <dbReference type="EMBL" id="CAD8264534.1"/>
    </source>
</evidence>
<evidence type="ECO:0008006" key="4">
    <source>
        <dbReference type="Google" id="ProtNLM"/>
    </source>
</evidence>
<accession>A0A7R9YGC1</accession>
<dbReference type="GO" id="GO:0030488">
    <property type="term" value="P:tRNA methylation"/>
    <property type="evidence" value="ECO:0007669"/>
    <property type="project" value="TreeGrafter"/>
</dbReference>
<reference evidence="3" key="1">
    <citation type="submission" date="2021-01" db="EMBL/GenBank/DDBJ databases">
        <authorList>
            <person name="Corre E."/>
            <person name="Pelletier E."/>
            <person name="Niang G."/>
            <person name="Scheremetjew M."/>
            <person name="Finn R."/>
            <person name="Kale V."/>
            <person name="Holt S."/>
            <person name="Cochrane G."/>
            <person name="Meng A."/>
            <person name="Brown T."/>
            <person name="Cohen L."/>
        </authorList>
    </citation>
    <scope>NUCLEOTIDE SEQUENCE</scope>
    <source>
        <strain evidence="3">CCMP2078</strain>
    </source>
</reference>
<dbReference type="InterPro" id="IPR005651">
    <property type="entry name" value="Trm112-like"/>
</dbReference>
<dbReference type="PANTHER" id="PTHR12773">
    <property type="entry name" value="UPF0315 PROTEIN-RELATED"/>
    <property type="match status" value="1"/>
</dbReference>
<gene>
    <name evidence="3" type="ORF">PPYR1160_LOCUS14037</name>
</gene>
<dbReference type="GO" id="GO:0046982">
    <property type="term" value="F:protein heterodimerization activity"/>
    <property type="evidence" value="ECO:0007669"/>
    <property type="project" value="InterPro"/>
</dbReference>
<organism evidence="3">
    <name type="scientific">Pinguiococcus pyrenoidosus</name>
    <dbReference type="NCBI Taxonomy" id="172671"/>
    <lineage>
        <taxon>Eukaryota</taxon>
        <taxon>Sar</taxon>
        <taxon>Stramenopiles</taxon>
        <taxon>Ochrophyta</taxon>
        <taxon>Pinguiophyceae</taxon>
        <taxon>Pinguiochrysidales</taxon>
        <taxon>Pinguiochrysidaceae</taxon>
        <taxon>Pinguiococcus</taxon>
    </lineage>
</organism>
<comment type="similarity">
    <text evidence="1">Belongs to the TRM112 family.</text>
</comment>
<dbReference type="Gene3D" id="2.20.25.10">
    <property type="match status" value="1"/>
</dbReference>
<proteinExistence type="inferred from homology"/>
<name>A0A7R9YGC1_9STRA</name>
<dbReference type="AlphaFoldDB" id="A0A7R9YGC1"/>
<dbReference type="Pfam" id="PF03966">
    <property type="entry name" value="Trm112p"/>
    <property type="match status" value="1"/>
</dbReference>
<dbReference type="PANTHER" id="PTHR12773:SF0">
    <property type="entry name" value="MULTIFUNCTIONAL METHYLTRANSFERASE SUBUNIT TRM112-LIKE PROTEIN"/>
    <property type="match status" value="1"/>
</dbReference>
<evidence type="ECO:0000256" key="2">
    <source>
        <dbReference type="ARBA" id="ARBA00065633"/>
    </source>
</evidence>